<evidence type="ECO:0000313" key="4">
    <source>
        <dbReference type="EMBL" id="KAK0539315.1"/>
    </source>
</evidence>
<keyword evidence="1" id="KW-0479">Metal-binding</keyword>
<dbReference type="Proteomes" id="UP001176521">
    <property type="component" value="Unassembled WGS sequence"/>
</dbReference>
<evidence type="ECO:0000256" key="3">
    <source>
        <dbReference type="SAM" id="MobiDB-lite"/>
    </source>
</evidence>
<name>A0AAN6GH84_9BASI</name>
<protein>
    <recommendedName>
        <fullName evidence="6">Prolyl 4-hydroxylase alpha subunit domain-containing protein</fullName>
    </recommendedName>
</protein>
<dbReference type="GO" id="GO:0046872">
    <property type="term" value="F:metal ion binding"/>
    <property type="evidence" value="ECO:0007669"/>
    <property type="project" value="UniProtKB-KW"/>
</dbReference>
<gene>
    <name evidence="4" type="ORF">OC842_001019</name>
</gene>
<comment type="caution">
    <text evidence="4">The sequence shown here is derived from an EMBL/GenBank/DDBJ whole genome shotgun (WGS) entry which is preliminary data.</text>
</comment>
<feature type="region of interest" description="Disordered" evidence="3">
    <location>
        <begin position="70"/>
        <end position="118"/>
    </location>
</feature>
<dbReference type="InterPro" id="IPR045054">
    <property type="entry name" value="P4HA-like"/>
</dbReference>
<organism evidence="4 5">
    <name type="scientific">Tilletia horrida</name>
    <dbReference type="NCBI Taxonomy" id="155126"/>
    <lineage>
        <taxon>Eukaryota</taxon>
        <taxon>Fungi</taxon>
        <taxon>Dikarya</taxon>
        <taxon>Basidiomycota</taxon>
        <taxon>Ustilaginomycotina</taxon>
        <taxon>Exobasidiomycetes</taxon>
        <taxon>Tilletiales</taxon>
        <taxon>Tilletiaceae</taxon>
        <taxon>Tilletia</taxon>
    </lineage>
</organism>
<dbReference type="Gene3D" id="2.60.120.620">
    <property type="entry name" value="q2cbj1_9rhob like domain"/>
    <property type="match status" value="1"/>
</dbReference>
<dbReference type="AlphaFoldDB" id="A0AAN6GH84"/>
<keyword evidence="2" id="KW-0408">Iron</keyword>
<dbReference type="PANTHER" id="PTHR10869">
    <property type="entry name" value="PROLYL 4-HYDROXYLASE ALPHA SUBUNIT"/>
    <property type="match status" value="1"/>
</dbReference>
<sequence length="251" mass="26632">MPPKSGKGNAGRTGSLPSSAASQPLVNVPWPHLKAKNLPPPEWLIPDQVCLLPAFLSADECKAIINLFEPASSPPSNGGAPSASGKKGAVGGKSNTPPSSASTFALLPSPPAKKGEAVRTNYRASTVDRDFAQTLYGIGLDKAVEDWPSLDRPRKDGTTKHPAGLHANIRIYRYDPGCIFGPHYDQCSTCPATGLASEWTLLIYLSGPESGLSGGQTVFYDRHSVNSPTKWEVEPRSGMALLHRHGVVKLS</sequence>
<keyword evidence="5" id="KW-1185">Reference proteome</keyword>
<dbReference type="GO" id="GO:0005783">
    <property type="term" value="C:endoplasmic reticulum"/>
    <property type="evidence" value="ECO:0007669"/>
    <property type="project" value="TreeGrafter"/>
</dbReference>
<dbReference type="GO" id="GO:0004656">
    <property type="term" value="F:procollagen-proline 4-dioxygenase activity"/>
    <property type="evidence" value="ECO:0007669"/>
    <property type="project" value="TreeGrafter"/>
</dbReference>
<feature type="compositionally biased region" description="Low complexity" evidence="3">
    <location>
        <begin position="70"/>
        <end position="87"/>
    </location>
</feature>
<evidence type="ECO:0000313" key="5">
    <source>
        <dbReference type="Proteomes" id="UP001176521"/>
    </source>
</evidence>
<dbReference type="PANTHER" id="PTHR10869:SF236">
    <property type="entry name" value="PROLYL 4-HYDROXYLASE ALPHA SUBUNIT DOMAIN-CONTAINING PROTEIN"/>
    <property type="match status" value="1"/>
</dbReference>
<evidence type="ECO:0000256" key="1">
    <source>
        <dbReference type="ARBA" id="ARBA00022723"/>
    </source>
</evidence>
<proteinExistence type="predicted"/>
<accession>A0AAN6GH84</accession>
<feature type="region of interest" description="Disordered" evidence="3">
    <location>
        <begin position="1"/>
        <end position="24"/>
    </location>
</feature>
<dbReference type="EMBL" id="JAPDMQ010000033">
    <property type="protein sequence ID" value="KAK0539315.1"/>
    <property type="molecule type" value="Genomic_DNA"/>
</dbReference>
<evidence type="ECO:0000256" key="2">
    <source>
        <dbReference type="ARBA" id="ARBA00023004"/>
    </source>
</evidence>
<evidence type="ECO:0008006" key="6">
    <source>
        <dbReference type="Google" id="ProtNLM"/>
    </source>
</evidence>
<reference evidence="4" key="1">
    <citation type="journal article" date="2023" name="PhytoFront">
        <title>Draft Genome Resources of Seven Strains of Tilletia horrida, Causal Agent of Kernel Smut of Rice.</title>
        <authorList>
            <person name="Khanal S."/>
            <person name="Antony Babu S."/>
            <person name="Zhou X.G."/>
        </authorList>
    </citation>
    <scope>NUCLEOTIDE SEQUENCE</scope>
    <source>
        <strain evidence="4">TX3</strain>
    </source>
</reference>
<feature type="compositionally biased region" description="Polar residues" evidence="3">
    <location>
        <begin position="15"/>
        <end position="24"/>
    </location>
</feature>